<dbReference type="AlphaFoldDB" id="A0AAD9CDH1"/>
<organism evidence="1 2">
    <name type="scientific">Dissostichus eleginoides</name>
    <name type="common">Patagonian toothfish</name>
    <name type="synonym">Dissostichus amissus</name>
    <dbReference type="NCBI Taxonomy" id="100907"/>
    <lineage>
        <taxon>Eukaryota</taxon>
        <taxon>Metazoa</taxon>
        <taxon>Chordata</taxon>
        <taxon>Craniata</taxon>
        <taxon>Vertebrata</taxon>
        <taxon>Euteleostomi</taxon>
        <taxon>Actinopterygii</taxon>
        <taxon>Neopterygii</taxon>
        <taxon>Teleostei</taxon>
        <taxon>Neoteleostei</taxon>
        <taxon>Acanthomorphata</taxon>
        <taxon>Eupercaria</taxon>
        <taxon>Perciformes</taxon>
        <taxon>Notothenioidei</taxon>
        <taxon>Nototheniidae</taxon>
        <taxon>Dissostichus</taxon>
    </lineage>
</organism>
<gene>
    <name evidence="1" type="ORF">KUDE01_018797</name>
</gene>
<proteinExistence type="predicted"/>
<keyword evidence="2" id="KW-1185">Reference proteome</keyword>
<name>A0AAD9CDH1_DISEL</name>
<comment type="caution">
    <text evidence="1">The sequence shown here is derived from an EMBL/GenBank/DDBJ whole genome shotgun (WGS) entry which is preliminary data.</text>
</comment>
<dbReference type="Proteomes" id="UP001228049">
    <property type="component" value="Unassembled WGS sequence"/>
</dbReference>
<evidence type="ECO:0000313" key="2">
    <source>
        <dbReference type="Proteomes" id="UP001228049"/>
    </source>
</evidence>
<sequence length="90" mass="10083">MSHRSSRQHSDAPPPAESVFAPDCILHLQPFPFFIDYPNFESSWRSDVKQISGRVANPVASPQPVIGIHFEVIIGRATDSNPPVLFKFPR</sequence>
<accession>A0AAD9CDH1</accession>
<protein>
    <submittedName>
        <fullName evidence="1">GTPase Era</fullName>
    </submittedName>
</protein>
<reference evidence="1" key="1">
    <citation type="submission" date="2023-04" db="EMBL/GenBank/DDBJ databases">
        <title>Chromosome-level genome of Chaenocephalus aceratus.</title>
        <authorList>
            <person name="Park H."/>
        </authorList>
    </citation>
    <scope>NUCLEOTIDE SEQUENCE</scope>
    <source>
        <strain evidence="1">DE</strain>
        <tissue evidence="1">Muscle</tissue>
    </source>
</reference>
<evidence type="ECO:0000313" key="1">
    <source>
        <dbReference type="EMBL" id="KAK1899276.1"/>
    </source>
</evidence>
<dbReference type="EMBL" id="JASDAP010000008">
    <property type="protein sequence ID" value="KAK1899276.1"/>
    <property type="molecule type" value="Genomic_DNA"/>
</dbReference>